<gene>
    <name evidence="2" type="ORF">ACFQ04_14320</name>
</gene>
<evidence type="ECO:0000313" key="2">
    <source>
        <dbReference type="EMBL" id="MFD0926912.1"/>
    </source>
</evidence>
<organism evidence="2 3">
    <name type="scientific">Williamsia deligens</name>
    <dbReference type="NCBI Taxonomy" id="321325"/>
    <lineage>
        <taxon>Bacteria</taxon>
        <taxon>Bacillati</taxon>
        <taxon>Actinomycetota</taxon>
        <taxon>Actinomycetes</taxon>
        <taxon>Mycobacteriales</taxon>
        <taxon>Nocardiaceae</taxon>
        <taxon>Williamsia</taxon>
    </lineage>
</organism>
<dbReference type="Pfam" id="PF13472">
    <property type="entry name" value="Lipase_GDSL_2"/>
    <property type="match status" value="1"/>
</dbReference>
<dbReference type="SUPFAM" id="SSF52266">
    <property type="entry name" value="SGNH hydrolase"/>
    <property type="match status" value="1"/>
</dbReference>
<accession>A0ABW3G8X8</accession>
<dbReference type="Proteomes" id="UP001597068">
    <property type="component" value="Unassembled WGS sequence"/>
</dbReference>
<dbReference type="InterPro" id="IPR036514">
    <property type="entry name" value="SGNH_hydro_sf"/>
</dbReference>
<feature type="domain" description="SGNH hydrolase-type esterase" evidence="1">
    <location>
        <begin position="38"/>
        <end position="200"/>
    </location>
</feature>
<name>A0ABW3G8X8_9NOCA</name>
<dbReference type="RefSeq" id="WP_253645251.1">
    <property type="nucleotide sequence ID" value="NZ_BAAAMO010000002.1"/>
</dbReference>
<dbReference type="InterPro" id="IPR013830">
    <property type="entry name" value="SGNH_hydro"/>
</dbReference>
<keyword evidence="3" id="KW-1185">Reference proteome</keyword>
<dbReference type="Gene3D" id="3.40.50.1110">
    <property type="entry name" value="SGNH hydrolase"/>
    <property type="match status" value="1"/>
</dbReference>
<evidence type="ECO:0000259" key="1">
    <source>
        <dbReference type="Pfam" id="PF13472"/>
    </source>
</evidence>
<sequence length="393" mass="41079">MATVTAYTAAQTDALLDAAAQEAAKNSHRWVARPKIAAMGDSITAANHLLNQPYSVGGGAWMDLGTLLSGYRYEFVGAASTGGYTIAQVLATHLPTVLAAQPDYCLVLAGQNDIGAIDTPRLTMLRTIWEALIAAGITPILCTNVPSSTIPNWWLLYDFTVGYAHQHSLPLFDLHAVLTDPATGLYRAGYSTDAVHPNTKAGIAAAAQAWSAFANNLVGTAPQPPTQLLPITGSDGGTTPNPLMSGSSTTALPDGWYWAEAAASGTVALEAATYGNRMRLTKSSSQRLQANSPLTPVQPSTRYAVTMRIGAHVAAQGANWSLTVVEAPSYTAPAQFSAVEVDVPDGTLAKMEFTTSAAAQQILVAAAMYPPSGGAGANLAIEQYRVRQLSFGV</sequence>
<dbReference type="GO" id="GO:0016787">
    <property type="term" value="F:hydrolase activity"/>
    <property type="evidence" value="ECO:0007669"/>
    <property type="project" value="UniProtKB-KW"/>
</dbReference>
<protein>
    <submittedName>
        <fullName evidence="2">SGNH/GDSL hydrolase family protein</fullName>
    </submittedName>
</protein>
<evidence type="ECO:0000313" key="3">
    <source>
        <dbReference type="Proteomes" id="UP001597068"/>
    </source>
</evidence>
<proteinExistence type="predicted"/>
<keyword evidence="2" id="KW-0378">Hydrolase</keyword>
<reference evidence="3" key="1">
    <citation type="journal article" date="2019" name="Int. J. Syst. Evol. Microbiol.">
        <title>The Global Catalogue of Microorganisms (GCM) 10K type strain sequencing project: providing services to taxonomists for standard genome sequencing and annotation.</title>
        <authorList>
            <consortium name="The Broad Institute Genomics Platform"/>
            <consortium name="The Broad Institute Genome Sequencing Center for Infectious Disease"/>
            <person name="Wu L."/>
            <person name="Ma J."/>
        </authorList>
    </citation>
    <scope>NUCLEOTIDE SEQUENCE [LARGE SCALE GENOMIC DNA]</scope>
    <source>
        <strain evidence="3">CCUG 50873</strain>
    </source>
</reference>
<dbReference type="EMBL" id="JBHTIL010000001">
    <property type="protein sequence ID" value="MFD0926912.1"/>
    <property type="molecule type" value="Genomic_DNA"/>
</dbReference>
<comment type="caution">
    <text evidence="2">The sequence shown here is derived from an EMBL/GenBank/DDBJ whole genome shotgun (WGS) entry which is preliminary data.</text>
</comment>